<sequence>MTSDIDMNDRRDLCGTRCLVLGGGGFLGVNLCNALVTCGASVTALGRSLAWPNALNPRVAWTQGHLNDISALKEVVRGQDVVFHLASSSIPAISNQNPVADLEANVQVTVQLLDVCRGRDVGKLIFASSGGAVYGQPEALPIPESSPTDPVSAYGISKLTSEKYLALYRHLHGLDYQILRVANAYGQYQVPHRGQGVVATMISRALSGKPLEIWGTGDSIRDFVHVDDVVTAMIEACAYTGAYKIMNVGSGCGLSINQICRDLETVIARGPLVKTYKPSQRGDVPANILDTSLIQHELGWRPRVPWLTGLRRTVHWMAEAHQPRSRMVSRGERITRLNEERAMAFTIQQG</sequence>
<evidence type="ECO:0000313" key="2">
    <source>
        <dbReference type="EMBL" id="MBF9233503.1"/>
    </source>
</evidence>
<dbReference type="InterPro" id="IPR001509">
    <property type="entry name" value="Epimerase_deHydtase"/>
</dbReference>
<dbReference type="SUPFAM" id="SSF51735">
    <property type="entry name" value="NAD(P)-binding Rossmann-fold domains"/>
    <property type="match status" value="1"/>
</dbReference>
<dbReference type="Pfam" id="PF01370">
    <property type="entry name" value="Epimerase"/>
    <property type="match status" value="1"/>
</dbReference>
<dbReference type="InterPro" id="IPR050177">
    <property type="entry name" value="Lipid_A_modif_metabolic_enz"/>
</dbReference>
<reference evidence="2" key="1">
    <citation type="submission" date="2020-11" db="EMBL/GenBank/DDBJ databases">
        <authorList>
            <person name="Kim M.K."/>
        </authorList>
    </citation>
    <scope>NUCLEOTIDE SEQUENCE</scope>
    <source>
        <strain evidence="2">BT350</strain>
    </source>
</reference>
<dbReference type="EMBL" id="JADQDO010000003">
    <property type="protein sequence ID" value="MBF9233503.1"/>
    <property type="molecule type" value="Genomic_DNA"/>
</dbReference>
<proteinExistence type="predicted"/>
<evidence type="ECO:0000259" key="1">
    <source>
        <dbReference type="Pfam" id="PF01370"/>
    </source>
</evidence>
<dbReference type="AlphaFoldDB" id="A0A931BP71"/>
<dbReference type="Gene3D" id="3.40.50.720">
    <property type="entry name" value="NAD(P)-binding Rossmann-like Domain"/>
    <property type="match status" value="1"/>
</dbReference>
<comment type="caution">
    <text evidence="2">The sequence shown here is derived from an EMBL/GenBank/DDBJ whole genome shotgun (WGS) entry which is preliminary data.</text>
</comment>
<feature type="domain" description="NAD-dependent epimerase/dehydratase" evidence="1">
    <location>
        <begin position="19"/>
        <end position="249"/>
    </location>
</feature>
<dbReference type="Proteomes" id="UP000599312">
    <property type="component" value="Unassembled WGS sequence"/>
</dbReference>
<dbReference type="PANTHER" id="PTHR43245">
    <property type="entry name" value="BIFUNCTIONAL POLYMYXIN RESISTANCE PROTEIN ARNA"/>
    <property type="match status" value="1"/>
</dbReference>
<keyword evidence="3" id="KW-1185">Reference proteome</keyword>
<accession>A0A931BP71</accession>
<evidence type="ECO:0000313" key="3">
    <source>
        <dbReference type="Proteomes" id="UP000599312"/>
    </source>
</evidence>
<name>A0A931BP71_9HYPH</name>
<dbReference type="InterPro" id="IPR036291">
    <property type="entry name" value="NAD(P)-bd_dom_sf"/>
</dbReference>
<dbReference type="PRINTS" id="PR01713">
    <property type="entry name" value="NUCEPIMERASE"/>
</dbReference>
<dbReference type="PANTHER" id="PTHR43245:SF13">
    <property type="entry name" value="UDP-D-APIOSE_UDP-D-XYLOSE SYNTHASE 2"/>
    <property type="match status" value="1"/>
</dbReference>
<gene>
    <name evidence="2" type="ORF">I2H38_08940</name>
</gene>
<dbReference type="Gene3D" id="3.90.25.10">
    <property type="entry name" value="UDP-galactose 4-epimerase, domain 1"/>
    <property type="match status" value="1"/>
</dbReference>
<organism evidence="2 3">
    <name type="scientific">Microvirga alba</name>
    <dbReference type="NCBI Taxonomy" id="2791025"/>
    <lineage>
        <taxon>Bacteria</taxon>
        <taxon>Pseudomonadati</taxon>
        <taxon>Pseudomonadota</taxon>
        <taxon>Alphaproteobacteria</taxon>
        <taxon>Hyphomicrobiales</taxon>
        <taxon>Methylobacteriaceae</taxon>
        <taxon>Microvirga</taxon>
    </lineage>
</organism>
<protein>
    <submittedName>
        <fullName evidence="2">NAD-dependent epimerase/dehydratase family protein</fullName>
    </submittedName>
</protein>